<keyword evidence="3" id="KW-1185">Reference proteome</keyword>
<reference evidence="2 3" key="1">
    <citation type="submission" date="2020-03" db="EMBL/GenBank/DDBJ databases">
        <title>Draft genome of Streptomyces sp. ventii, isolated from the Axial Seamount in the Pacific Ocean, and resequencing of the two type strains Streptomyces lonarensis strain NCL 716 and Streptomyces bohaiensis strain 11A07.</title>
        <authorList>
            <person name="Loughran R.M."/>
            <person name="Pfannmuller K.M."/>
            <person name="Wasson B.J."/>
            <person name="Deadmond M.C."/>
            <person name="Paddock B.E."/>
            <person name="Koyack M.J."/>
            <person name="Gallegos D.A."/>
            <person name="Mitchell E.A."/>
            <person name="Ushijima B."/>
            <person name="Saw J.H."/>
            <person name="Mcphail K.L."/>
            <person name="Videau P."/>
        </authorList>
    </citation>
    <scope>NUCLEOTIDE SEQUENCE [LARGE SCALE GENOMIC DNA]</scope>
    <source>
        <strain evidence="3">5675061</strain>
    </source>
</reference>
<accession>A0ABX1AU85</accession>
<name>A0ABX1AU85_9ACTN</name>
<dbReference type="PANTHER" id="PTHR34846:SF10">
    <property type="entry name" value="CYTOPLASMIC PROTEIN"/>
    <property type="match status" value="1"/>
</dbReference>
<sequence length="145" mass="15325">MIHVDLPEGQPAAYSRLLELSKQADAGVAAAGVDPLLSELVKIRVSQLNGCAFCLRMHTRDALALGETADRLAVLPAWRESRYFSGTERAALRLAEAVTSPAVATLPAGDEDELGEAQAAAIAWLAVVMNAWNRVALTSGYPVGP</sequence>
<dbReference type="EMBL" id="JAAVJB010000145">
    <property type="protein sequence ID" value="NJP67842.1"/>
    <property type="molecule type" value="Genomic_DNA"/>
</dbReference>
<dbReference type="InterPro" id="IPR029032">
    <property type="entry name" value="AhpD-like"/>
</dbReference>
<protein>
    <submittedName>
        <fullName evidence="2">Carboxymuconolactone decarboxylase family protein</fullName>
    </submittedName>
</protein>
<dbReference type="Proteomes" id="UP000746503">
    <property type="component" value="Unassembled WGS sequence"/>
</dbReference>
<dbReference type="SUPFAM" id="SSF69118">
    <property type="entry name" value="AhpD-like"/>
    <property type="match status" value="1"/>
</dbReference>
<evidence type="ECO:0000313" key="3">
    <source>
        <dbReference type="Proteomes" id="UP000746503"/>
    </source>
</evidence>
<evidence type="ECO:0000313" key="2">
    <source>
        <dbReference type="EMBL" id="NJP67842.1"/>
    </source>
</evidence>
<proteinExistence type="predicted"/>
<comment type="caution">
    <text evidence="2">The sequence shown here is derived from an EMBL/GenBank/DDBJ whole genome shotgun (WGS) entry which is preliminary data.</text>
</comment>
<organism evidence="2 3">
    <name type="scientific">Streptomyces spiramenti</name>
    <dbReference type="NCBI Taxonomy" id="2720606"/>
    <lineage>
        <taxon>Bacteria</taxon>
        <taxon>Bacillati</taxon>
        <taxon>Actinomycetota</taxon>
        <taxon>Actinomycetes</taxon>
        <taxon>Kitasatosporales</taxon>
        <taxon>Streptomycetaceae</taxon>
        <taxon>Streptomyces</taxon>
    </lineage>
</organism>
<evidence type="ECO:0000259" key="1">
    <source>
        <dbReference type="Pfam" id="PF02627"/>
    </source>
</evidence>
<dbReference type="Pfam" id="PF02627">
    <property type="entry name" value="CMD"/>
    <property type="match status" value="1"/>
</dbReference>
<dbReference type="RefSeq" id="WP_167934356.1">
    <property type="nucleotide sequence ID" value="NZ_JAAVJB010000145.1"/>
</dbReference>
<gene>
    <name evidence="2" type="ORF">HCJ92_16430</name>
</gene>
<dbReference type="NCBIfam" id="TIGR00778">
    <property type="entry name" value="ahpD_dom"/>
    <property type="match status" value="1"/>
</dbReference>
<feature type="domain" description="Carboxymuconolactone decarboxylase-like" evidence="1">
    <location>
        <begin position="23"/>
        <end position="97"/>
    </location>
</feature>
<dbReference type="InterPro" id="IPR003779">
    <property type="entry name" value="CMD-like"/>
</dbReference>
<dbReference type="InterPro" id="IPR004675">
    <property type="entry name" value="AhpD_core"/>
</dbReference>
<dbReference type="PANTHER" id="PTHR34846">
    <property type="entry name" value="4-CARBOXYMUCONOLACTONE DECARBOXYLASE FAMILY PROTEIN (AFU_ORTHOLOGUE AFUA_6G11590)"/>
    <property type="match status" value="1"/>
</dbReference>
<dbReference type="Gene3D" id="1.20.1290.10">
    <property type="entry name" value="AhpD-like"/>
    <property type="match status" value="1"/>
</dbReference>